<accession>A0A919LZF4</accession>
<sequence>MQVGDVQFQRSGGRRPVAWFASSARLMASLKRVGRLAQIDVSVAGAAAAVSVGNIGAATANWKCCGSDHFITGPVARASTTARWIACSSSRTLPAGTTAAAGFAPPQPK</sequence>
<protein>
    <submittedName>
        <fullName evidence="1">Uncharacterized protein</fullName>
    </submittedName>
</protein>
<name>A0A919LZF4_KLEPN</name>
<dbReference type="Proteomes" id="UP000655094">
    <property type="component" value="Unassembled WGS sequence"/>
</dbReference>
<proteinExistence type="predicted"/>
<evidence type="ECO:0000313" key="1">
    <source>
        <dbReference type="EMBL" id="GHK57985.1"/>
    </source>
</evidence>
<reference evidence="1" key="1">
    <citation type="submission" date="2020-10" db="EMBL/GenBank/DDBJ databases">
        <title>Genome Sequence of ESBL Producing Zambian Clinical Strains.</title>
        <authorList>
            <person name="Shawa M."/>
            <person name="Furuta Y."/>
            <person name="Simbotwe M."/>
            <person name="Mulenga E."/>
            <person name="Mubanga M."/>
            <person name="Mulenga G."/>
            <person name="Kaile C."/>
            <person name="Zorigt T."/>
            <person name="Hang'ombe B."/>
            <person name="Higashi H."/>
        </authorList>
    </citation>
    <scope>NUCLEOTIDE SEQUENCE</scope>
    <source>
        <strain evidence="1">Zam_UTH_09</strain>
    </source>
</reference>
<evidence type="ECO:0000313" key="2">
    <source>
        <dbReference type="Proteomes" id="UP000655094"/>
    </source>
</evidence>
<comment type="caution">
    <text evidence="1">The sequence shown here is derived from an EMBL/GenBank/DDBJ whole genome shotgun (WGS) entry which is preliminary data.</text>
</comment>
<dbReference type="EMBL" id="BNFF01000002">
    <property type="protein sequence ID" value="GHK57985.1"/>
    <property type="molecule type" value="Genomic_DNA"/>
</dbReference>
<gene>
    <name evidence="1" type="ORF">KPZU09_77210</name>
</gene>
<dbReference type="AlphaFoldDB" id="A0A919LZF4"/>
<organism evidence="1 2">
    <name type="scientific">Klebsiella pneumoniae</name>
    <dbReference type="NCBI Taxonomy" id="573"/>
    <lineage>
        <taxon>Bacteria</taxon>
        <taxon>Pseudomonadati</taxon>
        <taxon>Pseudomonadota</taxon>
        <taxon>Gammaproteobacteria</taxon>
        <taxon>Enterobacterales</taxon>
        <taxon>Enterobacteriaceae</taxon>
        <taxon>Klebsiella/Raoultella group</taxon>
        <taxon>Klebsiella</taxon>
        <taxon>Klebsiella pneumoniae complex</taxon>
    </lineage>
</organism>